<dbReference type="EMBL" id="CM042063">
    <property type="protein sequence ID" value="KAI3666871.1"/>
    <property type="molecule type" value="Genomic_DNA"/>
</dbReference>
<accession>A0ACB8XKV8</accession>
<evidence type="ECO:0000313" key="2">
    <source>
        <dbReference type="Proteomes" id="UP001055879"/>
    </source>
</evidence>
<sequence length="146" mass="15439">MASCKLNDVAVYNGLATESGQAIEPMVVLMETTYIGRLGPIQLVSSGVSISILNIVSKLFNISILSVATSIMVEDIAKNSSRSSSQEENSKETNGNGKTFVDVTKKKQLASVSTTLLLAVGIGIFEALGAPAVVVSLSRRLLRVHE</sequence>
<keyword evidence="2" id="KW-1185">Reference proteome</keyword>
<reference evidence="1 2" key="2">
    <citation type="journal article" date="2022" name="Mol. Ecol. Resour.">
        <title>The genomes of chicory, endive, great burdock and yacon provide insights into Asteraceae paleo-polyploidization history and plant inulin production.</title>
        <authorList>
            <person name="Fan W."/>
            <person name="Wang S."/>
            <person name="Wang H."/>
            <person name="Wang A."/>
            <person name="Jiang F."/>
            <person name="Liu H."/>
            <person name="Zhao H."/>
            <person name="Xu D."/>
            <person name="Zhang Y."/>
        </authorList>
    </citation>
    <scope>NUCLEOTIDE SEQUENCE [LARGE SCALE GENOMIC DNA]</scope>
    <source>
        <strain evidence="2">cv. Niubang</strain>
    </source>
</reference>
<gene>
    <name evidence="1" type="ORF">L6452_41910</name>
</gene>
<comment type="caution">
    <text evidence="1">The sequence shown here is derived from an EMBL/GenBank/DDBJ whole genome shotgun (WGS) entry which is preliminary data.</text>
</comment>
<evidence type="ECO:0000313" key="1">
    <source>
        <dbReference type="EMBL" id="KAI3666871.1"/>
    </source>
</evidence>
<proteinExistence type="predicted"/>
<name>A0ACB8XKV8_ARCLA</name>
<protein>
    <submittedName>
        <fullName evidence="1">Uncharacterized protein</fullName>
    </submittedName>
</protein>
<dbReference type="Proteomes" id="UP001055879">
    <property type="component" value="Linkage Group LG17"/>
</dbReference>
<organism evidence="1 2">
    <name type="scientific">Arctium lappa</name>
    <name type="common">Greater burdock</name>
    <name type="synonym">Lappa major</name>
    <dbReference type="NCBI Taxonomy" id="4217"/>
    <lineage>
        <taxon>Eukaryota</taxon>
        <taxon>Viridiplantae</taxon>
        <taxon>Streptophyta</taxon>
        <taxon>Embryophyta</taxon>
        <taxon>Tracheophyta</taxon>
        <taxon>Spermatophyta</taxon>
        <taxon>Magnoliopsida</taxon>
        <taxon>eudicotyledons</taxon>
        <taxon>Gunneridae</taxon>
        <taxon>Pentapetalae</taxon>
        <taxon>asterids</taxon>
        <taxon>campanulids</taxon>
        <taxon>Asterales</taxon>
        <taxon>Asteraceae</taxon>
        <taxon>Carduoideae</taxon>
        <taxon>Cardueae</taxon>
        <taxon>Arctiinae</taxon>
        <taxon>Arctium</taxon>
    </lineage>
</organism>
<reference evidence="2" key="1">
    <citation type="journal article" date="2022" name="Mol. Ecol. Resour.">
        <title>The genomes of chicory, endive, great burdock and yacon provide insights into Asteraceae palaeo-polyploidization history and plant inulin production.</title>
        <authorList>
            <person name="Fan W."/>
            <person name="Wang S."/>
            <person name="Wang H."/>
            <person name="Wang A."/>
            <person name="Jiang F."/>
            <person name="Liu H."/>
            <person name="Zhao H."/>
            <person name="Xu D."/>
            <person name="Zhang Y."/>
        </authorList>
    </citation>
    <scope>NUCLEOTIDE SEQUENCE [LARGE SCALE GENOMIC DNA]</scope>
    <source>
        <strain evidence="2">cv. Niubang</strain>
    </source>
</reference>